<feature type="binding site" description="axial binding residue" evidence="7">
    <location>
        <position position="452"/>
    </location>
    <ligand>
        <name>heme</name>
        <dbReference type="ChEBI" id="CHEBI:30413"/>
    </ligand>
    <ligandPart>
        <name>Fe</name>
        <dbReference type="ChEBI" id="CHEBI:18248"/>
    </ligandPart>
</feature>
<dbReference type="InterPro" id="IPR050121">
    <property type="entry name" value="Cytochrome_P450_monoxygenase"/>
</dbReference>
<protein>
    <submittedName>
        <fullName evidence="9">Cytochrome P450</fullName>
    </submittedName>
</protein>
<dbReference type="GO" id="GO:0005506">
    <property type="term" value="F:iron ion binding"/>
    <property type="evidence" value="ECO:0007669"/>
    <property type="project" value="InterPro"/>
</dbReference>
<comment type="caution">
    <text evidence="9">The sequence shown here is derived from an EMBL/GenBank/DDBJ whole genome shotgun (WGS) entry which is preliminary data.</text>
</comment>
<evidence type="ECO:0000256" key="6">
    <source>
        <dbReference type="ARBA" id="ARBA00023033"/>
    </source>
</evidence>
<keyword evidence="5 7" id="KW-0408">Iron</keyword>
<dbReference type="GO" id="GO:0004497">
    <property type="term" value="F:monooxygenase activity"/>
    <property type="evidence" value="ECO:0007669"/>
    <property type="project" value="UniProtKB-KW"/>
</dbReference>
<dbReference type="PANTHER" id="PTHR24305:SF232">
    <property type="entry name" value="P450, PUTATIVE (EUROFUNG)-RELATED"/>
    <property type="match status" value="1"/>
</dbReference>
<evidence type="ECO:0000256" key="8">
    <source>
        <dbReference type="RuleBase" id="RU000461"/>
    </source>
</evidence>
<dbReference type="CDD" id="cd11060">
    <property type="entry name" value="CYP57A1-like"/>
    <property type="match status" value="1"/>
</dbReference>
<dbReference type="InterPro" id="IPR001128">
    <property type="entry name" value="Cyt_P450"/>
</dbReference>
<dbReference type="PRINTS" id="PR00385">
    <property type="entry name" value="P450"/>
</dbReference>
<sequence length="506" mass="56796">MEVLLSIVDLVHQHWLFLIVGLVSSWLLANRYLTSLRKIPGPFLASCTRLPRFFAVLRGRPHEWELRLHRKYGRIVRTGPDLVSVGDPAAINLIYGASDKFKKSPFYIPFMVYDDEGLLPDPLVLSDKTLHTRMKRNAYNAYSMGSMLQLEPLVDGVTERFFKSLDSVCDSLSRTCDLGEWLRFYATDVIFAVTFGEDLNFMEKGDPIGMMPVLEYVIGDYVAIVGQFPWLHKFLLGNRLVSKLALGNNALAGAPLSLAQSQVEKFRDRMTAGVLTGPCTFVQRLLEHQQTHPSSITDRELNTHAFGNITAGADTTAIALRTIMFNVAKHADVYRALCHEIREEAKLTLPVSFNAANALPYLDAVIKEALRIHPPNGVMYCRTVPPEGAMICGQYISRGTEVGISPWVVHYDPELFPHPESFQPQRWLSSDAELVARRKRSIFAFSAGSHTCLGKNISLMEISKLVASLLVRYDVALEDPHAELSFKCRWFTPQKGLVVKLAKRAS</sequence>
<comment type="similarity">
    <text evidence="2 8">Belongs to the cytochrome P450 family.</text>
</comment>
<keyword evidence="4 7" id="KW-0479">Metal-binding</keyword>
<name>A0AAJ0BTI2_9PEZI</name>
<evidence type="ECO:0000256" key="7">
    <source>
        <dbReference type="PIRSR" id="PIRSR602403-1"/>
    </source>
</evidence>
<dbReference type="Gene3D" id="1.10.630.10">
    <property type="entry name" value="Cytochrome P450"/>
    <property type="match status" value="1"/>
</dbReference>
<dbReference type="EMBL" id="MU839023">
    <property type="protein sequence ID" value="KAK1764005.1"/>
    <property type="molecule type" value="Genomic_DNA"/>
</dbReference>
<gene>
    <name evidence="9" type="ORF">QBC33DRAFT_596294</name>
</gene>
<dbReference type="GeneID" id="85315060"/>
<dbReference type="InterPro" id="IPR017972">
    <property type="entry name" value="Cyt_P450_CS"/>
</dbReference>
<keyword evidence="3 7" id="KW-0349">Heme</keyword>
<dbReference type="PROSITE" id="PS00086">
    <property type="entry name" value="CYTOCHROME_P450"/>
    <property type="match status" value="1"/>
</dbReference>
<keyword evidence="8" id="KW-0560">Oxidoreductase</keyword>
<dbReference type="Pfam" id="PF00067">
    <property type="entry name" value="p450"/>
    <property type="match status" value="1"/>
</dbReference>
<dbReference type="SUPFAM" id="SSF48264">
    <property type="entry name" value="Cytochrome P450"/>
    <property type="match status" value="1"/>
</dbReference>
<organism evidence="9 10">
    <name type="scientific">Phialemonium atrogriseum</name>
    <dbReference type="NCBI Taxonomy" id="1093897"/>
    <lineage>
        <taxon>Eukaryota</taxon>
        <taxon>Fungi</taxon>
        <taxon>Dikarya</taxon>
        <taxon>Ascomycota</taxon>
        <taxon>Pezizomycotina</taxon>
        <taxon>Sordariomycetes</taxon>
        <taxon>Sordariomycetidae</taxon>
        <taxon>Cephalothecales</taxon>
        <taxon>Cephalothecaceae</taxon>
        <taxon>Phialemonium</taxon>
    </lineage>
</organism>
<keyword evidence="6 8" id="KW-0503">Monooxygenase</keyword>
<evidence type="ECO:0000256" key="1">
    <source>
        <dbReference type="ARBA" id="ARBA00001971"/>
    </source>
</evidence>
<evidence type="ECO:0000313" key="9">
    <source>
        <dbReference type="EMBL" id="KAK1764005.1"/>
    </source>
</evidence>
<comment type="cofactor">
    <cofactor evidence="1 7">
        <name>heme</name>
        <dbReference type="ChEBI" id="CHEBI:30413"/>
    </cofactor>
</comment>
<dbReference type="GO" id="GO:0016705">
    <property type="term" value="F:oxidoreductase activity, acting on paired donors, with incorporation or reduction of molecular oxygen"/>
    <property type="evidence" value="ECO:0007669"/>
    <property type="project" value="InterPro"/>
</dbReference>
<accession>A0AAJ0BTI2</accession>
<evidence type="ECO:0000313" key="10">
    <source>
        <dbReference type="Proteomes" id="UP001244011"/>
    </source>
</evidence>
<dbReference type="PANTHER" id="PTHR24305">
    <property type="entry name" value="CYTOCHROME P450"/>
    <property type="match status" value="1"/>
</dbReference>
<dbReference type="RefSeq" id="XP_060280218.1">
    <property type="nucleotide sequence ID" value="XM_060431873.1"/>
</dbReference>
<evidence type="ECO:0000256" key="3">
    <source>
        <dbReference type="ARBA" id="ARBA00022617"/>
    </source>
</evidence>
<dbReference type="InterPro" id="IPR002403">
    <property type="entry name" value="Cyt_P450_E_grp-IV"/>
</dbReference>
<dbReference type="AlphaFoldDB" id="A0AAJ0BTI2"/>
<keyword evidence="10" id="KW-1185">Reference proteome</keyword>
<evidence type="ECO:0000256" key="4">
    <source>
        <dbReference type="ARBA" id="ARBA00022723"/>
    </source>
</evidence>
<evidence type="ECO:0000256" key="5">
    <source>
        <dbReference type="ARBA" id="ARBA00023004"/>
    </source>
</evidence>
<dbReference type="Proteomes" id="UP001244011">
    <property type="component" value="Unassembled WGS sequence"/>
</dbReference>
<proteinExistence type="inferred from homology"/>
<dbReference type="PRINTS" id="PR00465">
    <property type="entry name" value="EP450IV"/>
</dbReference>
<evidence type="ECO:0000256" key="2">
    <source>
        <dbReference type="ARBA" id="ARBA00010617"/>
    </source>
</evidence>
<dbReference type="InterPro" id="IPR036396">
    <property type="entry name" value="Cyt_P450_sf"/>
</dbReference>
<reference evidence="9" key="1">
    <citation type="submission" date="2023-06" db="EMBL/GenBank/DDBJ databases">
        <title>Genome-scale phylogeny and comparative genomics of the fungal order Sordariales.</title>
        <authorList>
            <consortium name="Lawrence Berkeley National Laboratory"/>
            <person name="Hensen N."/>
            <person name="Bonometti L."/>
            <person name="Westerberg I."/>
            <person name="Brannstrom I.O."/>
            <person name="Guillou S."/>
            <person name="Cros-Aarteil S."/>
            <person name="Calhoun S."/>
            <person name="Haridas S."/>
            <person name="Kuo A."/>
            <person name="Mondo S."/>
            <person name="Pangilinan J."/>
            <person name="Riley R."/>
            <person name="Labutti K."/>
            <person name="Andreopoulos B."/>
            <person name="Lipzen A."/>
            <person name="Chen C."/>
            <person name="Yanf M."/>
            <person name="Daum C."/>
            <person name="Ng V."/>
            <person name="Clum A."/>
            <person name="Steindorff A."/>
            <person name="Ohm R."/>
            <person name="Martin F."/>
            <person name="Silar P."/>
            <person name="Natvig D."/>
            <person name="Lalanne C."/>
            <person name="Gautier V."/>
            <person name="Ament-Velasquez S.L."/>
            <person name="Kruys A."/>
            <person name="Hutchinson M.I."/>
            <person name="Powell A.J."/>
            <person name="Barry K."/>
            <person name="Miller A.N."/>
            <person name="Grigoriev I.V."/>
            <person name="Debuchy R."/>
            <person name="Gladieux P."/>
            <person name="Thoren M.H."/>
            <person name="Johannesson H."/>
        </authorList>
    </citation>
    <scope>NUCLEOTIDE SEQUENCE</scope>
    <source>
        <strain evidence="9">8032-3</strain>
    </source>
</reference>
<dbReference type="GO" id="GO:0020037">
    <property type="term" value="F:heme binding"/>
    <property type="evidence" value="ECO:0007669"/>
    <property type="project" value="InterPro"/>
</dbReference>